<dbReference type="InterPro" id="IPR041010">
    <property type="entry name" value="Znf-ACC"/>
</dbReference>
<sequence length="568" mass="58960">MTMTASAQRAAAEWVLCPNCRNILYTRRLERELHVCHWCGSHHRLSARARIAQLFDGGAAEEIGITEHSTDVLGFADTETYPERLAKARRRTGLDEGAVAAAGAVLGRPAVAAVMDFAFMGGSLGAAIGGVVSRAADVCLQRRLPLVLVCTSGGARMQEGVLALMQMARTTQAMADLDEAGLLTVCLITDPTYGGVAASFATLGDVVVCEPGARLGFAGPRVIEQTIRETLPEGFQTAEFLLEHGLIDMIRPRAALRGTLARLLDAGASGSAPRRATARTDPAIREPEALSRADAWDVVQRARSLERPTTLDYADMVFDDFAELRGDRIGHDCGAVVGGLARLDGAPLVVIGHQKGHTVAELAARNYGMAAPDGYRKAARLMRLAGKLGLPVVTLIDTPGAYPGVEAESRGQAVAIAESIQTMAGLPVPVVALVTGEGGSGGALALGVGDEVLICANATYSVISPEGCASILWSDRTMAPAAAAALGITPRELLRLGVVDGVVPEPAGGSQADPEAAAESIRGAVSASLTRLAGRSTAGLKASRRARYRGFGAAHAAGAGTTPVEVQQ</sequence>
<keyword evidence="16 19" id="KW-0275">Fatty acid biosynthesis</keyword>
<gene>
    <name evidence="19 23" type="primary">accA</name>
    <name evidence="20" type="synonym">accD</name>
    <name evidence="23" type="ORF">RM446_17575</name>
</gene>
<evidence type="ECO:0000256" key="3">
    <source>
        <dbReference type="ARBA" id="ARBA00006276"/>
    </source>
</evidence>
<evidence type="ECO:0000256" key="8">
    <source>
        <dbReference type="ARBA" id="ARBA00022679"/>
    </source>
</evidence>
<dbReference type="InterPro" id="IPR011762">
    <property type="entry name" value="COA_CT_N"/>
</dbReference>
<evidence type="ECO:0000313" key="24">
    <source>
        <dbReference type="Proteomes" id="UP001183226"/>
    </source>
</evidence>
<comment type="function">
    <text evidence="19">Component of the acetyl coenzyme A carboxylase (ACC) complex. First, biotin carboxylase catalyzes the carboxylation of biotin on its carrier protein (BCCP) and then the CO(2) group is transferred by the carboxyltransferase to acetyl-CoA to form malonyl-CoA.</text>
</comment>
<proteinExistence type="inferred from homology"/>
<dbReference type="GO" id="GO:0016740">
    <property type="term" value="F:transferase activity"/>
    <property type="evidence" value="ECO:0007669"/>
    <property type="project" value="UniProtKB-KW"/>
</dbReference>
<name>A0ABU2KX98_9ACTN</name>
<feature type="binding site" evidence="20">
    <location>
        <position position="17"/>
    </location>
    <ligand>
        <name>Zn(2+)</name>
        <dbReference type="ChEBI" id="CHEBI:29105"/>
    </ligand>
</feature>
<evidence type="ECO:0000256" key="14">
    <source>
        <dbReference type="ARBA" id="ARBA00022840"/>
    </source>
</evidence>
<dbReference type="NCBIfam" id="NF041504">
    <property type="entry name" value="AccA_sub"/>
    <property type="match status" value="1"/>
</dbReference>
<dbReference type="Pfam" id="PF01039">
    <property type="entry name" value="Carboxyl_trans"/>
    <property type="match status" value="1"/>
</dbReference>
<evidence type="ECO:0000256" key="10">
    <source>
        <dbReference type="ARBA" id="ARBA00022741"/>
    </source>
</evidence>
<evidence type="ECO:0000256" key="2">
    <source>
        <dbReference type="ARBA" id="ARBA00004956"/>
    </source>
</evidence>
<evidence type="ECO:0000313" key="23">
    <source>
        <dbReference type="EMBL" id="MDT0303931.1"/>
    </source>
</evidence>
<evidence type="ECO:0000259" key="22">
    <source>
        <dbReference type="PROSITE" id="PS50989"/>
    </source>
</evidence>
<comment type="function">
    <text evidence="17 20">Component of the acetyl coenzyme A carboxylase (ACC) complex. Biotin carboxylase (BC) catalyzes the carboxylation of biotin on its carrier protein (BCCP) and then the CO(2) group is transferred by the transcarboxylase to acetyl-CoA to form malonyl-CoA.</text>
</comment>
<organism evidence="23 24">
    <name type="scientific">Streptomonospora wellingtoniae</name>
    <dbReference type="NCBI Taxonomy" id="3075544"/>
    <lineage>
        <taxon>Bacteria</taxon>
        <taxon>Bacillati</taxon>
        <taxon>Actinomycetota</taxon>
        <taxon>Actinomycetes</taxon>
        <taxon>Streptosporangiales</taxon>
        <taxon>Nocardiopsidaceae</taxon>
        <taxon>Streptomonospora</taxon>
    </lineage>
</organism>
<feature type="binding site" evidence="20">
    <location>
        <position position="36"/>
    </location>
    <ligand>
        <name>Zn(2+)</name>
        <dbReference type="ChEBI" id="CHEBI:29105"/>
    </ligand>
</feature>
<comment type="cofactor">
    <cofactor evidence="20">
        <name>Zn(2+)</name>
        <dbReference type="ChEBI" id="CHEBI:29105"/>
    </cofactor>
    <text evidence="20">Binds 1 zinc ion per subunit.</text>
</comment>
<dbReference type="InterPro" id="IPR001095">
    <property type="entry name" value="Acetyl_CoA_COase_a_su"/>
</dbReference>
<comment type="catalytic activity">
    <reaction evidence="18 19">
        <text>N(6)-carboxybiotinyl-L-lysyl-[protein] + acetyl-CoA = N(6)-biotinyl-L-lysyl-[protein] + malonyl-CoA</text>
        <dbReference type="Rhea" id="RHEA:54728"/>
        <dbReference type="Rhea" id="RHEA-COMP:10505"/>
        <dbReference type="Rhea" id="RHEA-COMP:10506"/>
        <dbReference type="ChEBI" id="CHEBI:57288"/>
        <dbReference type="ChEBI" id="CHEBI:57384"/>
        <dbReference type="ChEBI" id="CHEBI:83144"/>
        <dbReference type="ChEBI" id="CHEBI:83145"/>
        <dbReference type="EC" id="2.1.3.15"/>
    </reaction>
</comment>
<feature type="domain" description="CoA carboxyltransferase C-terminal" evidence="22">
    <location>
        <begin position="282"/>
        <end position="531"/>
    </location>
</feature>
<keyword evidence="8 19" id="KW-0808">Transferase</keyword>
<feature type="binding site" evidence="20">
    <location>
        <position position="20"/>
    </location>
    <ligand>
        <name>Zn(2+)</name>
        <dbReference type="ChEBI" id="CHEBI:29105"/>
    </ligand>
</feature>
<dbReference type="InterPro" id="IPR000438">
    <property type="entry name" value="Acetyl_CoA_COase_Trfase_b_su"/>
</dbReference>
<feature type="binding site" evidence="20">
    <location>
        <position position="39"/>
    </location>
    <ligand>
        <name>Zn(2+)</name>
        <dbReference type="ChEBI" id="CHEBI:29105"/>
    </ligand>
</feature>
<evidence type="ECO:0000256" key="1">
    <source>
        <dbReference type="ARBA" id="ARBA00004496"/>
    </source>
</evidence>
<dbReference type="NCBIfam" id="TIGR00515">
    <property type="entry name" value="accD"/>
    <property type="match status" value="1"/>
</dbReference>
<evidence type="ECO:0000256" key="17">
    <source>
        <dbReference type="ARBA" id="ARBA00025280"/>
    </source>
</evidence>
<comment type="subunit">
    <text evidence="5">Acetyl-CoA carboxylase is a heterotetramer composed of biotin carboxyl carrier protein (AccB), biotin carboxylase (AccC) and two subunits of ACCase subunit beta/alpha.</text>
</comment>
<dbReference type="Proteomes" id="UP001183226">
    <property type="component" value="Unassembled WGS sequence"/>
</dbReference>
<protein>
    <recommendedName>
        <fullName evidence="19 20">Multifunctional fusion protein</fullName>
    </recommendedName>
    <domain>
        <recommendedName>
            <fullName evidence="19">Acetyl-coenzyme A carboxylase carboxyl transferase subunit alpha</fullName>
            <shortName evidence="19">ACCase subunit alpha</shortName>
            <shortName evidence="19">Acetyl-CoA carboxylase carboxyltransferase subunit alpha</shortName>
            <ecNumber evidence="19">2.1.3.15</ecNumber>
        </recommendedName>
    </domain>
    <domain>
        <recommendedName>
            <fullName evidence="20">Acetyl-coenzyme A carboxylase carboxyl transferase subunit beta</fullName>
            <shortName evidence="20">ACCase subunit beta</shortName>
            <shortName evidence="20">Acetyl-CoA carboxylase carboxyltransferase subunit beta</shortName>
        </recommendedName>
    </domain>
</protein>
<keyword evidence="6 19" id="KW-0963">Cytoplasm</keyword>
<comment type="subunit">
    <text evidence="19">Acetyl-CoA carboxylase is a heterohexamer composed of biotin carboxyl carrier protein (AccB), biotin carboxylase (AccC) and two subunits each of ACCase subunit alpha (AccA) and ACCase subunit beta (AccD).</text>
</comment>
<comment type="similarity">
    <text evidence="20">Belongs to the AccD/PCCB family.</text>
</comment>
<keyword evidence="14 19" id="KW-0067">ATP-binding</keyword>
<comment type="caution">
    <text evidence="23">The sequence shown here is derived from an EMBL/GenBank/DDBJ whole genome shotgun (WGS) entry which is preliminary data.</text>
</comment>
<keyword evidence="13 20" id="KW-0862">Zinc</keyword>
<feature type="domain" description="CoA carboxyltransferase N-terminal" evidence="21">
    <location>
        <begin position="13"/>
        <end position="282"/>
    </location>
</feature>
<dbReference type="SUPFAM" id="SSF52096">
    <property type="entry name" value="ClpP/crotonase"/>
    <property type="match status" value="2"/>
</dbReference>
<dbReference type="InterPro" id="IPR011763">
    <property type="entry name" value="COA_CT_C"/>
</dbReference>
<evidence type="ECO:0000256" key="4">
    <source>
        <dbReference type="ARBA" id="ARBA00010284"/>
    </source>
</evidence>
<comment type="subcellular location">
    <subcellularLocation>
        <location evidence="1 19">Cytoplasm</location>
    </subcellularLocation>
</comment>
<evidence type="ECO:0000256" key="15">
    <source>
        <dbReference type="ARBA" id="ARBA00023098"/>
    </source>
</evidence>
<evidence type="ECO:0000256" key="5">
    <source>
        <dbReference type="ARBA" id="ARBA00011664"/>
    </source>
</evidence>
<dbReference type="PRINTS" id="PR01070">
    <property type="entry name" value="ACCCTRFRASEB"/>
</dbReference>
<evidence type="ECO:0000256" key="6">
    <source>
        <dbReference type="ARBA" id="ARBA00022490"/>
    </source>
</evidence>
<dbReference type="Gene3D" id="3.90.226.10">
    <property type="entry name" value="2-enoyl-CoA Hydratase, Chain A, domain 1"/>
    <property type="match status" value="2"/>
</dbReference>
<comment type="similarity">
    <text evidence="4">In the N-terminal section; belongs to the AccD/PCCB family.</text>
</comment>
<dbReference type="InterPro" id="IPR029045">
    <property type="entry name" value="ClpP/crotonase-like_dom_sf"/>
</dbReference>
<dbReference type="Pfam" id="PF03255">
    <property type="entry name" value="ACCA"/>
    <property type="match status" value="1"/>
</dbReference>
<dbReference type="PROSITE" id="PS50980">
    <property type="entry name" value="COA_CT_NTER"/>
    <property type="match status" value="1"/>
</dbReference>
<feature type="zinc finger region" description="C4-type" evidence="20">
    <location>
        <begin position="17"/>
        <end position="39"/>
    </location>
</feature>
<evidence type="ECO:0000256" key="9">
    <source>
        <dbReference type="ARBA" id="ARBA00022723"/>
    </source>
</evidence>
<evidence type="ECO:0000256" key="16">
    <source>
        <dbReference type="ARBA" id="ARBA00023160"/>
    </source>
</evidence>
<comment type="pathway">
    <text evidence="2 19">Lipid metabolism; malonyl-CoA biosynthesis; malonyl-CoA from acetyl-CoA: step 1/1.</text>
</comment>
<keyword evidence="9 20" id="KW-0479">Metal-binding</keyword>
<evidence type="ECO:0000256" key="7">
    <source>
        <dbReference type="ARBA" id="ARBA00022516"/>
    </source>
</evidence>
<dbReference type="InterPro" id="IPR034733">
    <property type="entry name" value="AcCoA_carboxyl_beta"/>
</dbReference>
<evidence type="ECO:0000256" key="11">
    <source>
        <dbReference type="ARBA" id="ARBA00022771"/>
    </source>
</evidence>
<keyword evidence="7 19" id="KW-0444">Lipid biosynthesis</keyword>
<evidence type="ECO:0000256" key="19">
    <source>
        <dbReference type="HAMAP-Rule" id="MF_00823"/>
    </source>
</evidence>
<dbReference type="EMBL" id="JAVREK010000020">
    <property type="protein sequence ID" value="MDT0303931.1"/>
    <property type="molecule type" value="Genomic_DNA"/>
</dbReference>
<dbReference type="PANTHER" id="PTHR42853:SF3">
    <property type="entry name" value="ACETYL-COENZYME A CARBOXYLASE CARBOXYL TRANSFERASE SUBUNIT ALPHA, CHLOROPLASTIC"/>
    <property type="match status" value="1"/>
</dbReference>
<dbReference type="PROSITE" id="PS50989">
    <property type="entry name" value="COA_CT_CTER"/>
    <property type="match status" value="1"/>
</dbReference>
<dbReference type="RefSeq" id="WP_311546425.1">
    <property type="nucleotide sequence ID" value="NZ_JAVREK010000020.1"/>
</dbReference>
<evidence type="ECO:0000256" key="12">
    <source>
        <dbReference type="ARBA" id="ARBA00022832"/>
    </source>
</evidence>
<dbReference type="HAMAP" id="MF_00823">
    <property type="entry name" value="AcetylCoA_CT_alpha"/>
    <property type="match status" value="1"/>
</dbReference>
<dbReference type="NCBIfam" id="TIGR00513">
    <property type="entry name" value="accA"/>
    <property type="match status" value="1"/>
</dbReference>
<dbReference type="EC" id="2.1.3.15" evidence="19"/>
<evidence type="ECO:0000259" key="21">
    <source>
        <dbReference type="PROSITE" id="PS50980"/>
    </source>
</evidence>
<keyword evidence="24" id="KW-1185">Reference proteome</keyword>
<keyword evidence="11 20" id="KW-0863">Zinc-finger</keyword>
<keyword evidence="10 19" id="KW-0547">Nucleotide-binding</keyword>
<dbReference type="HAMAP" id="MF_01395">
    <property type="entry name" value="AcetylCoA_CT_beta"/>
    <property type="match status" value="1"/>
</dbReference>
<keyword evidence="12 19" id="KW-0276">Fatty acid metabolism</keyword>
<keyword evidence="15 19" id="KW-0443">Lipid metabolism</keyword>
<dbReference type="Pfam" id="PF17848">
    <property type="entry name" value="Zn_ribbon_ACC"/>
    <property type="match status" value="1"/>
</dbReference>
<dbReference type="PANTHER" id="PTHR42853">
    <property type="entry name" value="ACETYL-COENZYME A CARBOXYLASE CARBOXYL TRANSFERASE SUBUNIT ALPHA"/>
    <property type="match status" value="1"/>
</dbReference>
<reference evidence="24" key="1">
    <citation type="submission" date="2023-07" db="EMBL/GenBank/DDBJ databases">
        <title>30 novel species of actinomycetes from the DSMZ collection.</title>
        <authorList>
            <person name="Nouioui I."/>
        </authorList>
    </citation>
    <scope>NUCLEOTIDE SEQUENCE [LARGE SCALE GENOMIC DNA]</scope>
    <source>
        <strain evidence="24">DSM 45055</strain>
    </source>
</reference>
<evidence type="ECO:0000256" key="13">
    <source>
        <dbReference type="ARBA" id="ARBA00022833"/>
    </source>
</evidence>
<comment type="similarity">
    <text evidence="3">In the C-terminal section; belongs to the AccA family.</text>
</comment>
<accession>A0ABU2KX98</accession>
<comment type="similarity">
    <text evidence="19">Belongs to the AccA family.</text>
</comment>
<evidence type="ECO:0000256" key="18">
    <source>
        <dbReference type="ARBA" id="ARBA00049152"/>
    </source>
</evidence>
<evidence type="ECO:0000256" key="20">
    <source>
        <dbReference type="HAMAP-Rule" id="MF_01395"/>
    </source>
</evidence>